<feature type="transmembrane region" description="Helical" evidence="11">
    <location>
        <begin position="555"/>
        <end position="574"/>
    </location>
</feature>
<feature type="active site" evidence="8">
    <location>
        <position position="444"/>
    </location>
</feature>
<feature type="binding site" evidence="9">
    <location>
        <position position="114"/>
    </location>
    <ligand>
        <name>UDP-alpha-D-glucose</name>
        <dbReference type="ChEBI" id="CHEBI:58885"/>
    </ligand>
</feature>
<dbReference type="InterPro" id="IPR005150">
    <property type="entry name" value="Cellulose_synth"/>
</dbReference>
<keyword evidence="13" id="KW-1185">Reference proteome</keyword>
<evidence type="ECO:0000313" key="12">
    <source>
        <dbReference type="EMBL" id="CAH9056803.1"/>
    </source>
</evidence>
<feature type="transmembrane region" description="Helical" evidence="11">
    <location>
        <begin position="54"/>
        <end position="74"/>
    </location>
</feature>
<dbReference type="FunFam" id="3.90.550.10:FF:000135">
    <property type="entry name" value="Cellulose synthase-like protein G3"/>
    <property type="match status" value="1"/>
</dbReference>
<proteinExistence type="predicted"/>
<reference evidence="12" key="1">
    <citation type="submission" date="2022-07" db="EMBL/GenBank/DDBJ databases">
        <authorList>
            <person name="Macas J."/>
            <person name="Novak P."/>
            <person name="Neumann P."/>
        </authorList>
    </citation>
    <scope>NUCLEOTIDE SEQUENCE</scope>
</reference>
<evidence type="ECO:0000313" key="13">
    <source>
        <dbReference type="Proteomes" id="UP001152523"/>
    </source>
</evidence>
<feature type="binding site" evidence="10">
    <location>
        <position position="312"/>
    </location>
    <ligand>
        <name>Mn(2+)</name>
        <dbReference type="ChEBI" id="CHEBI:29035"/>
    </ligand>
</feature>
<dbReference type="InterPro" id="IPR029044">
    <property type="entry name" value="Nucleotide-diphossugar_trans"/>
</dbReference>
<keyword evidence="3" id="KW-0808">Transferase</keyword>
<keyword evidence="4 11" id="KW-0812">Transmembrane</keyword>
<comment type="subcellular location">
    <subcellularLocation>
        <location evidence="1">Endomembrane system</location>
        <topology evidence="1">Multi-pass membrane protein</topology>
    </subcellularLocation>
</comment>
<evidence type="ECO:0000256" key="8">
    <source>
        <dbReference type="PIRSR" id="PIRSR605150-1"/>
    </source>
</evidence>
<keyword evidence="6 11" id="KW-0472">Membrane</keyword>
<dbReference type="GO" id="GO:0016760">
    <property type="term" value="F:cellulose synthase (UDP-forming) activity"/>
    <property type="evidence" value="ECO:0007669"/>
    <property type="project" value="InterPro"/>
</dbReference>
<feature type="transmembrane region" description="Helical" evidence="11">
    <location>
        <begin position="21"/>
        <end position="42"/>
    </location>
</feature>
<dbReference type="GO" id="GO:0030244">
    <property type="term" value="P:cellulose biosynthetic process"/>
    <property type="evidence" value="ECO:0007669"/>
    <property type="project" value="InterPro"/>
</dbReference>
<feature type="binding site" evidence="9">
    <location>
        <position position="115"/>
    </location>
    <ligand>
        <name>UDP-alpha-D-glucose</name>
        <dbReference type="ChEBI" id="CHEBI:58885"/>
    </ligand>
</feature>
<accession>A0AAV0BYG4</accession>
<protein>
    <recommendedName>
        <fullName evidence="14">Cellulose synthase-like protein G3</fullName>
    </recommendedName>
</protein>
<feature type="active site" evidence="8">
    <location>
        <position position="144"/>
    </location>
</feature>
<evidence type="ECO:0000256" key="3">
    <source>
        <dbReference type="ARBA" id="ARBA00022679"/>
    </source>
</evidence>
<dbReference type="Proteomes" id="UP001152523">
    <property type="component" value="Unassembled WGS sequence"/>
</dbReference>
<name>A0AAV0BYG4_9ASTE</name>
<dbReference type="Gene3D" id="3.90.550.10">
    <property type="entry name" value="Spore Coat Polysaccharide Biosynthesis Protein SpsA, Chain A"/>
    <property type="match status" value="1"/>
</dbReference>
<feature type="binding site" evidence="9">
    <location>
        <position position="144"/>
    </location>
    <ligand>
        <name>UDP-alpha-D-glucose</name>
        <dbReference type="ChEBI" id="CHEBI:58885"/>
    </ligand>
</feature>
<evidence type="ECO:0000256" key="6">
    <source>
        <dbReference type="ARBA" id="ARBA00023136"/>
    </source>
</evidence>
<dbReference type="GO" id="GO:0071555">
    <property type="term" value="P:cell wall organization"/>
    <property type="evidence" value="ECO:0007669"/>
    <property type="project" value="UniProtKB-KW"/>
</dbReference>
<evidence type="ECO:0000256" key="5">
    <source>
        <dbReference type="ARBA" id="ARBA00022989"/>
    </source>
</evidence>
<evidence type="ECO:0000256" key="7">
    <source>
        <dbReference type="ARBA" id="ARBA00023316"/>
    </source>
</evidence>
<evidence type="ECO:0008006" key="14">
    <source>
        <dbReference type="Google" id="ProtNLM"/>
    </source>
</evidence>
<dbReference type="SUPFAM" id="SSF53448">
    <property type="entry name" value="Nucleotide-diphospho-sugar transferases"/>
    <property type="match status" value="1"/>
</dbReference>
<evidence type="ECO:0000256" key="2">
    <source>
        <dbReference type="ARBA" id="ARBA00022676"/>
    </source>
</evidence>
<dbReference type="GO" id="GO:0016020">
    <property type="term" value="C:membrane"/>
    <property type="evidence" value="ECO:0007669"/>
    <property type="project" value="InterPro"/>
</dbReference>
<evidence type="ECO:0000256" key="10">
    <source>
        <dbReference type="PIRSR" id="PIRSR605150-3"/>
    </source>
</evidence>
<dbReference type="EMBL" id="CAMAPF010000006">
    <property type="protein sequence ID" value="CAH9056803.1"/>
    <property type="molecule type" value="Genomic_DNA"/>
</dbReference>
<evidence type="ECO:0000256" key="11">
    <source>
        <dbReference type="SAM" id="Phobius"/>
    </source>
</evidence>
<feature type="transmembrane region" description="Helical" evidence="11">
    <location>
        <begin position="679"/>
        <end position="698"/>
    </location>
</feature>
<evidence type="ECO:0000256" key="4">
    <source>
        <dbReference type="ARBA" id="ARBA00022692"/>
    </source>
</evidence>
<evidence type="ECO:0000256" key="9">
    <source>
        <dbReference type="PIRSR" id="PIRSR605150-2"/>
    </source>
</evidence>
<feature type="transmembrane region" description="Helical" evidence="11">
    <location>
        <begin position="514"/>
        <end position="535"/>
    </location>
</feature>
<sequence>METAPAAYPLNAVKVLRGRMIFNRIFALLYAFAIAALLYRHVQTLLRSTASPSFFIHFSMLVADVILAFMWSTAQSYRMRQVTRTEFLGNLEKAVIEEDFPAMDIFICTADPFKEPPMDVVNTALSVMAYDYPPEKISVYVSDDGGSELTLFAFMEAAKFAAHWLPFCRENGVVDRCPAVFFQSACNGRRHTSLDNSQDYLKMMYDNMKERVQHVCEIGMISEEYITDEEAHKIFEKYRTPNFTSQNHHTIIQVLLESASNKDTRGHSMPNLVYVSREKSKSFPHHFKGGALNTLIRVSGVMTNAPIILTLDCDMYSNDPRTPKRALCYFMDRSVRPHLGYIQFPQRFYGINEADIYGSEHKHVFQINTMGMDGFSGPNYYGTGSFFWRRTFFGGPSSFVHPEISELCPDYAITKPIKAPEILELAHKVTRCKYEDHNGWGYKDMYTGYRLTCEGWNSVYCNPKRAAFLGSIPTSLSDTLSQQKRWGVGLLQVALSKYSPLTYGTRAAGFIMGYCYTHLAFWPIWCIPITIYAYLPQLALLNGISIFPKASDAWVLVYVFLFIGANTQHCYDFISTDGTFQRWWSDQRMWLMRALSSYLFVGAEFIINKQVRIPALQGFNLTSKVVDKDQGKRYEQGLFEFGMSSPLFVPLATAAIINVVAFIKAATRVIISKGECWDMFMIQMFLASYGVLNAWPIFQGMMLRSDNGRMPTMITITSSCIATIIYVMFTFWM</sequence>
<dbReference type="GO" id="GO:0012505">
    <property type="term" value="C:endomembrane system"/>
    <property type="evidence" value="ECO:0007669"/>
    <property type="project" value="UniProtKB-SubCell"/>
</dbReference>
<organism evidence="12 13">
    <name type="scientific">Cuscuta epithymum</name>
    <dbReference type="NCBI Taxonomy" id="186058"/>
    <lineage>
        <taxon>Eukaryota</taxon>
        <taxon>Viridiplantae</taxon>
        <taxon>Streptophyta</taxon>
        <taxon>Embryophyta</taxon>
        <taxon>Tracheophyta</taxon>
        <taxon>Spermatophyta</taxon>
        <taxon>Magnoliopsida</taxon>
        <taxon>eudicotyledons</taxon>
        <taxon>Gunneridae</taxon>
        <taxon>Pentapetalae</taxon>
        <taxon>asterids</taxon>
        <taxon>lamiids</taxon>
        <taxon>Solanales</taxon>
        <taxon>Convolvulaceae</taxon>
        <taxon>Cuscuteae</taxon>
        <taxon>Cuscuta</taxon>
        <taxon>Cuscuta subgen. Cuscuta</taxon>
    </lineage>
</organism>
<comment type="caution">
    <text evidence="12">The sequence shown here is derived from an EMBL/GenBank/DDBJ whole genome shotgun (WGS) entry which is preliminary data.</text>
</comment>
<keyword evidence="5 11" id="KW-1133">Transmembrane helix</keyword>
<dbReference type="AlphaFoldDB" id="A0AAV0BYG4"/>
<gene>
    <name evidence="12" type="ORF">CEPIT_LOCUS1015</name>
</gene>
<feature type="binding site" evidence="10">
    <location>
        <position position="288"/>
    </location>
    <ligand>
        <name>Mn(2+)</name>
        <dbReference type="ChEBI" id="CHEBI:29035"/>
    </ligand>
</feature>
<evidence type="ECO:0000256" key="1">
    <source>
        <dbReference type="ARBA" id="ARBA00004127"/>
    </source>
</evidence>
<dbReference type="PANTHER" id="PTHR13301">
    <property type="entry name" value="X-BOX TRANSCRIPTION FACTOR-RELATED"/>
    <property type="match status" value="1"/>
</dbReference>
<keyword evidence="7" id="KW-0961">Cell wall biogenesis/degradation</keyword>
<feature type="transmembrane region" description="Helical" evidence="11">
    <location>
        <begin position="647"/>
        <end position="667"/>
    </location>
</feature>
<dbReference type="Pfam" id="PF03552">
    <property type="entry name" value="Cellulose_synt"/>
    <property type="match status" value="2"/>
</dbReference>
<feature type="transmembrane region" description="Helical" evidence="11">
    <location>
        <begin position="710"/>
        <end position="732"/>
    </location>
</feature>
<keyword evidence="2" id="KW-0328">Glycosyltransferase</keyword>